<protein>
    <recommendedName>
        <fullName evidence="3">DUF4352 domain-containing protein</fullName>
    </recommendedName>
</protein>
<dbReference type="InterPro" id="IPR029051">
    <property type="entry name" value="DUF4352"/>
</dbReference>
<keyword evidence="1 2" id="KW-0732">Signal</keyword>
<dbReference type="PROSITE" id="PS51257">
    <property type="entry name" value="PROKAR_LIPOPROTEIN"/>
    <property type="match status" value="1"/>
</dbReference>
<evidence type="ECO:0000256" key="1">
    <source>
        <dbReference type="ARBA" id="ARBA00022729"/>
    </source>
</evidence>
<sequence>MRKIHLAGLAALTVFSLACGAGSGNTGSSVTGGDGKSVEAAAPQESTAVAKVGQTVTLTRDGLGDKTVVDVTVTNAQQSTKEPGDYGSKPEHGVFLALDVTVVCKEGTYDANPFNFKFVAKDGTVSEGAFASGFKPALHATDLSAGQKVAGKIVFDVPQAAIAGGRIQIDGIGLDYDKPAAYWAL</sequence>
<proteinExistence type="predicted"/>
<gene>
    <name evidence="4" type="ORF">GCM10022255_001630</name>
</gene>
<evidence type="ECO:0000313" key="4">
    <source>
        <dbReference type="EMBL" id="GAA4243268.1"/>
    </source>
</evidence>
<dbReference type="InterPro" id="IPR029050">
    <property type="entry name" value="Immunoprotect_excell_Ig-like"/>
</dbReference>
<evidence type="ECO:0000259" key="3">
    <source>
        <dbReference type="Pfam" id="PF11611"/>
    </source>
</evidence>
<reference evidence="5" key="1">
    <citation type="journal article" date="2019" name="Int. J. Syst. Evol. Microbiol.">
        <title>The Global Catalogue of Microorganisms (GCM) 10K type strain sequencing project: providing services to taxonomists for standard genome sequencing and annotation.</title>
        <authorList>
            <consortium name="The Broad Institute Genomics Platform"/>
            <consortium name="The Broad Institute Genome Sequencing Center for Infectious Disease"/>
            <person name="Wu L."/>
            <person name="Ma J."/>
        </authorList>
    </citation>
    <scope>NUCLEOTIDE SEQUENCE [LARGE SCALE GENOMIC DNA]</scope>
    <source>
        <strain evidence="5">JCM 17441</strain>
    </source>
</reference>
<name>A0ABP8CTR2_9ACTN</name>
<dbReference type="Proteomes" id="UP001500620">
    <property type="component" value="Unassembled WGS sequence"/>
</dbReference>
<dbReference type="SUPFAM" id="SSF81982">
    <property type="entry name" value="Antigen MPT63/MPB63 (immunoprotective extracellular protein)"/>
    <property type="match status" value="1"/>
</dbReference>
<keyword evidence="5" id="KW-1185">Reference proteome</keyword>
<dbReference type="EMBL" id="BAABAT010000001">
    <property type="protein sequence ID" value="GAA4243268.1"/>
    <property type="molecule type" value="Genomic_DNA"/>
</dbReference>
<organism evidence="4 5">
    <name type="scientific">Dactylosporangium darangshiense</name>
    <dbReference type="NCBI Taxonomy" id="579108"/>
    <lineage>
        <taxon>Bacteria</taxon>
        <taxon>Bacillati</taxon>
        <taxon>Actinomycetota</taxon>
        <taxon>Actinomycetes</taxon>
        <taxon>Micromonosporales</taxon>
        <taxon>Micromonosporaceae</taxon>
        <taxon>Dactylosporangium</taxon>
    </lineage>
</organism>
<evidence type="ECO:0000256" key="2">
    <source>
        <dbReference type="SAM" id="SignalP"/>
    </source>
</evidence>
<dbReference type="Pfam" id="PF11611">
    <property type="entry name" value="DUF4352"/>
    <property type="match status" value="1"/>
</dbReference>
<feature type="domain" description="DUF4352" evidence="3">
    <location>
        <begin position="69"/>
        <end position="161"/>
    </location>
</feature>
<evidence type="ECO:0000313" key="5">
    <source>
        <dbReference type="Proteomes" id="UP001500620"/>
    </source>
</evidence>
<feature type="chain" id="PRO_5047125234" description="DUF4352 domain-containing protein" evidence="2">
    <location>
        <begin position="22"/>
        <end position="185"/>
    </location>
</feature>
<feature type="signal peptide" evidence="2">
    <location>
        <begin position="1"/>
        <end position="21"/>
    </location>
</feature>
<accession>A0ABP8CTR2</accession>
<dbReference type="Gene3D" id="2.60.40.1240">
    <property type="match status" value="1"/>
</dbReference>
<comment type="caution">
    <text evidence="4">The sequence shown here is derived from an EMBL/GenBank/DDBJ whole genome shotgun (WGS) entry which is preliminary data.</text>
</comment>